<dbReference type="PANTHER" id="PTHR21859:SF56">
    <property type="entry name" value="SPATA31 DOMAIN-CONTAINING PROTEIN"/>
    <property type="match status" value="1"/>
</dbReference>
<dbReference type="OMA" id="HEREDPK"/>
<proteinExistence type="inferred from homology"/>
<dbReference type="AlphaFoldDB" id="A0A671F485"/>
<dbReference type="GeneTree" id="ENSGT00950000183043"/>
<evidence type="ECO:0000256" key="1">
    <source>
        <dbReference type="ARBA" id="ARBA00035009"/>
    </source>
</evidence>
<reference evidence="3" key="4">
    <citation type="submission" date="2025-08" db="UniProtKB">
        <authorList>
            <consortium name="Ensembl"/>
        </authorList>
    </citation>
    <scope>IDENTIFICATION</scope>
</reference>
<reference evidence="3 4" key="1">
    <citation type="journal article" date="2015" name="Annu Rev Anim Biosci">
        <title>The Genome 10K Project: a way forward.</title>
        <authorList>
            <person name="Koepfli K.P."/>
            <person name="Paten B."/>
            <person name="O'Brien S.J."/>
            <person name="Koepfli K.P."/>
            <person name="Paten B."/>
            <person name="Antunes A."/>
            <person name="Belov K."/>
            <person name="Bustamante C."/>
            <person name="Castoe T.A."/>
            <person name="Clawson H."/>
            <person name="Crawford A.J."/>
            <person name="Diekhans M."/>
            <person name="Distel D."/>
            <person name="Durbin R."/>
            <person name="Earl D."/>
            <person name="Fujita M.K."/>
            <person name="Gamble T."/>
            <person name="Georges A."/>
            <person name="Gemmell N."/>
            <person name="Gilbert M.T."/>
            <person name="Graves J.M."/>
            <person name="Green R.E."/>
            <person name="Hickey G."/>
            <person name="Jarvis E.D."/>
            <person name="Johnson W."/>
            <person name="Komissarov A."/>
            <person name="Korf I."/>
            <person name="Kuhn R."/>
            <person name="Larkin D.M."/>
            <person name="Lewin H."/>
            <person name="Lopez J.V."/>
            <person name="Ma J."/>
            <person name="Marques-Bonet T."/>
            <person name="Miller W."/>
            <person name="Murphy R."/>
            <person name="Pevzner P."/>
            <person name="Shapiro B."/>
            <person name="Steiner C."/>
            <person name="Tamazian G."/>
            <person name="Venkatesh B."/>
            <person name="Wang J."/>
            <person name="Wayne R."/>
            <person name="Wiley E."/>
            <person name="Yang H."/>
            <person name="Zhang G."/>
            <person name="Haussler D."/>
            <person name="Ryder O."/>
            <person name="O'Brien S.J."/>
        </authorList>
    </citation>
    <scope>NUCLEOTIDE SEQUENCE</scope>
</reference>
<protein>
    <submittedName>
        <fullName evidence="3">Uncharacterized protein</fullName>
    </submittedName>
</protein>
<feature type="region of interest" description="Disordered" evidence="2">
    <location>
        <begin position="67"/>
        <end position="131"/>
    </location>
</feature>
<reference evidence="3" key="5">
    <citation type="submission" date="2025-09" db="UniProtKB">
        <authorList>
            <consortium name="Ensembl"/>
        </authorList>
    </citation>
    <scope>IDENTIFICATION</scope>
</reference>
<feature type="region of interest" description="Disordered" evidence="2">
    <location>
        <begin position="331"/>
        <end position="368"/>
    </location>
</feature>
<evidence type="ECO:0000313" key="4">
    <source>
        <dbReference type="Proteomes" id="UP000472240"/>
    </source>
</evidence>
<evidence type="ECO:0000313" key="3">
    <source>
        <dbReference type="Ensembl" id="ENSRFEP00010017367.1"/>
    </source>
</evidence>
<reference evidence="4" key="3">
    <citation type="submission" date="2018-12" db="EMBL/GenBank/DDBJ databases">
        <title>G10K-VGP greater horseshoe bat female genome, primary haplotype.</title>
        <authorList>
            <person name="Teeling E."/>
            <person name="Myers G."/>
            <person name="Vernes S."/>
            <person name="Pippel M."/>
            <person name="Winkler S."/>
            <person name="Fedrigo O."/>
            <person name="Rhie A."/>
            <person name="Koren S."/>
            <person name="Phillippy A."/>
            <person name="Lewin H."/>
            <person name="Damas J."/>
            <person name="Howe K."/>
            <person name="Mountcastle J."/>
            <person name="Jarvis E.D."/>
        </authorList>
    </citation>
    <scope>NUCLEOTIDE SEQUENCE [LARGE SCALE GENOMIC DNA]</scope>
</reference>
<comment type="similarity">
    <text evidence="1">Belongs to the SPATA31 family.</text>
</comment>
<sequence length="368" mass="41295">MFLQDYATGVLLQDSDTCVFLQDSHTNVPLAADILASHRSLSSSQRAHTSGDMTVPQVPYDLILNGHSSQRQQEPRIPKVKEPYKSQSKMFVPTGEREGNRRPKPGQQDEGLAGLRTPRASEMSHSPQVRGIGDTLGSKCFQLLSEKKEVFSENHFRKKKTHFPQYLNSDQKDKGPEHVLPKGQPASAIVQSCDPGKSPLVMDDRPVETQSIVTALGQLLVEQLGFPQGFHASDLNQNIKQFQAPVCGYSCYHRPLFSPENRKVISEMTYDYQATSNGHNYPNMSGWTRDRNSEWAFPPRELGSPSRSCQHEPRVAKASDHPHYYPTYLRKRASYGQPGRPKIHEKRTAYSRAPTAPSAEWGRKGPCV</sequence>
<dbReference type="Ensembl" id="ENSRFET00010018938.1">
    <property type="protein sequence ID" value="ENSRFEP00010017367.1"/>
    <property type="gene ID" value="ENSRFEG00010011750.1"/>
</dbReference>
<accession>A0A671F485</accession>
<reference evidence="3 4" key="2">
    <citation type="journal article" date="2018" name="Annu Rev Anim Biosci">
        <title>Bat Biology, Genomes, and the Bat1K Project: To Generate Chromosome-Level Genomes for All Living Bat Species.</title>
        <authorList>
            <person name="Teeling E.C."/>
            <person name="Vernes S.C."/>
            <person name="Davalos L.M."/>
            <person name="Ray D.A."/>
            <person name="Gilbert M.T.P."/>
            <person name="Myers E."/>
        </authorList>
    </citation>
    <scope>NUCLEOTIDE SEQUENCE</scope>
</reference>
<evidence type="ECO:0000256" key="2">
    <source>
        <dbReference type="SAM" id="MobiDB-lite"/>
    </source>
</evidence>
<feature type="compositionally biased region" description="Basic and acidic residues" evidence="2">
    <location>
        <begin position="73"/>
        <end position="84"/>
    </location>
</feature>
<dbReference type="Proteomes" id="UP000472240">
    <property type="component" value="Chromosome 12"/>
</dbReference>
<dbReference type="InParanoid" id="A0A671F485"/>
<name>A0A671F485_RHIFE</name>
<dbReference type="PANTHER" id="PTHR21859">
    <property type="entry name" value="ACROSOME-SPECIFIC PROTEIN"/>
    <property type="match status" value="1"/>
</dbReference>
<keyword evidence="4" id="KW-1185">Reference proteome</keyword>
<organism evidence="3 4">
    <name type="scientific">Rhinolophus ferrumequinum</name>
    <name type="common">Greater horseshoe bat</name>
    <dbReference type="NCBI Taxonomy" id="59479"/>
    <lineage>
        <taxon>Eukaryota</taxon>
        <taxon>Metazoa</taxon>
        <taxon>Chordata</taxon>
        <taxon>Craniata</taxon>
        <taxon>Vertebrata</taxon>
        <taxon>Euteleostomi</taxon>
        <taxon>Mammalia</taxon>
        <taxon>Eutheria</taxon>
        <taxon>Laurasiatheria</taxon>
        <taxon>Chiroptera</taxon>
        <taxon>Yinpterochiroptera</taxon>
        <taxon>Rhinolophoidea</taxon>
        <taxon>Rhinolophidae</taxon>
        <taxon>Rhinolophinae</taxon>
        <taxon>Rhinolophus</taxon>
    </lineage>
</organism>